<dbReference type="PANTHER" id="PTHR43140">
    <property type="entry name" value="TYPE-1 RESTRICTION ENZYME ECOKI SPECIFICITY PROTEIN"/>
    <property type="match status" value="1"/>
</dbReference>
<evidence type="ECO:0000313" key="6">
    <source>
        <dbReference type="EMBL" id="EOL46354.1"/>
    </source>
</evidence>
<dbReference type="RefSeq" id="WP_010771459.1">
    <property type="nucleotide sequence ID" value="NZ_KB946333.1"/>
</dbReference>
<dbReference type="EMBL" id="AJAU01000016">
    <property type="protein sequence ID" value="EOL46354.1"/>
    <property type="molecule type" value="Genomic_DNA"/>
</dbReference>
<dbReference type="GO" id="GO:0009307">
    <property type="term" value="P:DNA restriction-modification system"/>
    <property type="evidence" value="ECO:0007669"/>
    <property type="project" value="UniProtKB-KW"/>
</dbReference>
<dbReference type="PANTHER" id="PTHR43140:SF1">
    <property type="entry name" value="TYPE I RESTRICTION ENZYME ECOKI SPECIFICITY SUBUNIT"/>
    <property type="match status" value="1"/>
</dbReference>
<evidence type="ECO:0000256" key="2">
    <source>
        <dbReference type="ARBA" id="ARBA00022747"/>
    </source>
</evidence>
<comment type="subunit">
    <text evidence="4">The methyltransferase is composed of M and S polypeptides.</text>
</comment>
<protein>
    <recommendedName>
        <fullName evidence="5">Type I restriction modification DNA specificity domain-containing protein</fullName>
    </recommendedName>
</protein>
<organism evidence="6 7">
    <name type="scientific">Enterococcus caccae ATCC BAA-1240</name>
    <dbReference type="NCBI Taxonomy" id="1158612"/>
    <lineage>
        <taxon>Bacteria</taxon>
        <taxon>Bacillati</taxon>
        <taxon>Bacillota</taxon>
        <taxon>Bacilli</taxon>
        <taxon>Lactobacillales</taxon>
        <taxon>Enterococcaceae</taxon>
        <taxon>Enterococcus</taxon>
    </lineage>
</organism>
<keyword evidence="2" id="KW-0680">Restriction system</keyword>
<comment type="similarity">
    <text evidence="1">Belongs to the type-I restriction system S methylase family.</text>
</comment>
<dbReference type="AlphaFoldDB" id="R3TXL3"/>
<dbReference type="SUPFAM" id="SSF116734">
    <property type="entry name" value="DNA methylase specificity domain"/>
    <property type="match status" value="2"/>
</dbReference>
<dbReference type="eggNOG" id="COG0732">
    <property type="taxonomic scope" value="Bacteria"/>
</dbReference>
<gene>
    <name evidence="6" type="ORF">UC7_01321</name>
</gene>
<dbReference type="InterPro" id="IPR051212">
    <property type="entry name" value="Type-I_RE_S_subunit"/>
</dbReference>
<dbReference type="GO" id="GO:0003677">
    <property type="term" value="F:DNA binding"/>
    <property type="evidence" value="ECO:0007669"/>
    <property type="project" value="UniProtKB-KW"/>
</dbReference>
<name>R3TXL3_9ENTE</name>
<evidence type="ECO:0000259" key="5">
    <source>
        <dbReference type="Pfam" id="PF01420"/>
    </source>
</evidence>
<dbReference type="Proteomes" id="UP000013840">
    <property type="component" value="Unassembled WGS sequence"/>
</dbReference>
<evidence type="ECO:0000256" key="1">
    <source>
        <dbReference type="ARBA" id="ARBA00010923"/>
    </source>
</evidence>
<comment type="caution">
    <text evidence="6">The sequence shown here is derived from an EMBL/GenBank/DDBJ whole genome shotgun (WGS) entry which is preliminary data.</text>
</comment>
<evidence type="ECO:0000256" key="3">
    <source>
        <dbReference type="ARBA" id="ARBA00023125"/>
    </source>
</evidence>
<feature type="domain" description="Type I restriction modification DNA specificity" evidence="5">
    <location>
        <begin position="95"/>
        <end position="183"/>
    </location>
</feature>
<dbReference type="Pfam" id="PF01420">
    <property type="entry name" value="Methylase_S"/>
    <property type="match status" value="1"/>
</dbReference>
<keyword evidence="3" id="KW-0238">DNA-binding</keyword>
<dbReference type="PATRIC" id="fig|1158612.3.peg.1308"/>
<dbReference type="InterPro" id="IPR000055">
    <property type="entry name" value="Restrct_endonuc_typeI_TRD"/>
</dbReference>
<proteinExistence type="inferred from homology"/>
<dbReference type="Gene3D" id="1.10.287.1120">
    <property type="entry name" value="Bipartite methylase S protein"/>
    <property type="match status" value="1"/>
</dbReference>
<dbReference type="STRING" id="317735.RU98_GL002556"/>
<dbReference type="Gene3D" id="3.90.220.20">
    <property type="entry name" value="DNA methylase specificity domains"/>
    <property type="match status" value="2"/>
</dbReference>
<dbReference type="InterPro" id="IPR044946">
    <property type="entry name" value="Restrct_endonuc_typeI_TRD_sf"/>
</dbReference>
<accession>R3TXL3</accession>
<evidence type="ECO:0000313" key="7">
    <source>
        <dbReference type="Proteomes" id="UP000013840"/>
    </source>
</evidence>
<evidence type="ECO:0000256" key="4">
    <source>
        <dbReference type="ARBA" id="ARBA00038652"/>
    </source>
</evidence>
<sequence>MTREMKNSEVEWIGDIPNDWYVGKVQQGFRNRKRIAGENEEKFPRLSLSNAGVIEREKYDGKGESPADYSTYQIIPKGQFVFNFMGLEQDATYRRVGIAPIDGLVSAGYIEADYHSDKVDPMYSYFYFRFMESDQLFKQYGTGIRSNLNKQQFAKMPFLYPPLDIQNKIGKYIETKVNIISKLIDNVQQSICELKKYKRSIITESVTKGLKQDIEMKKSEISWIDSYPKTWNILKGKYLFRKMDREIVVDETITAFRDGQVVQRKKRRTDGFTNSIKEIGYQGINKGDLVIHSMDAFAGAIGVSEDNGKGTPVYIVLDKLTDSVNNVYYSYLLRSYSEFGYIESMAKGIRVRSSDFKYQTFSNTLLLVPPIEEQNRIVEFLDNKIKNIDLLINEKMSIISEYKQYQKSLIYEYVTGKKEV</sequence>
<reference evidence="6 7" key="1">
    <citation type="submission" date="2013-02" db="EMBL/GenBank/DDBJ databases">
        <title>The Genome Sequence of Enterococcus caccae BAA-1240.</title>
        <authorList>
            <consortium name="The Broad Institute Genome Sequencing Platform"/>
            <consortium name="The Broad Institute Genome Sequencing Center for Infectious Disease"/>
            <person name="Earl A.M."/>
            <person name="Gilmore M.S."/>
            <person name="Lebreton F."/>
            <person name="Walker B."/>
            <person name="Young S.K."/>
            <person name="Zeng Q."/>
            <person name="Gargeya S."/>
            <person name="Fitzgerald M."/>
            <person name="Haas B."/>
            <person name="Abouelleil A."/>
            <person name="Alvarado L."/>
            <person name="Arachchi H.M."/>
            <person name="Berlin A.M."/>
            <person name="Chapman S.B."/>
            <person name="Dewar J."/>
            <person name="Goldberg J."/>
            <person name="Griggs A."/>
            <person name="Gujja S."/>
            <person name="Hansen M."/>
            <person name="Howarth C."/>
            <person name="Imamovic A."/>
            <person name="Larimer J."/>
            <person name="McCowan C."/>
            <person name="Murphy C."/>
            <person name="Neiman D."/>
            <person name="Pearson M."/>
            <person name="Priest M."/>
            <person name="Roberts A."/>
            <person name="Saif S."/>
            <person name="Shea T."/>
            <person name="Sisk P."/>
            <person name="Sykes S."/>
            <person name="Wortman J."/>
            <person name="Nusbaum C."/>
            <person name="Birren B."/>
        </authorList>
    </citation>
    <scope>NUCLEOTIDE SEQUENCE [LARGE SCALE GENOMIC DNA]</scope>
    <source>
        <strain evidence="6 7">ATCC BAA-1240</strain>
    </source>
</reference>
<keyword evidence="7" id="KW-1185">Reference proteome</keyword>